<name>A0A8T0PEI5_PANVG</name>
<dbReference type="EMBL" id="CM029052">
    <property type="protein sequence ID" value="KAG2556864.1"/>
    <property type="molecule type" value="Genomic_DNA"/>
</dbReference>
<reference evidence="1" key="1">
    <citation type="submission" date="2020-05" db="EMBL/GenBank/DDBJ databases">
        <title>WGS assembly of Panicum virgatum.</title>
        <authorList>
            <person name="Lovell J.T."/>
            <person name="Jenkins J."/>
            <person name="Shu S."/>
            <person name="Juenger T.E."/>
            <person name="Schmutz J."/>
        </authorList>
    </citation>
    <scope>NUCLEOTIDE SEQUENCE</scope>
    <source>
        <strain evidence="1">AP13</strain>
    </source>
</reference>
<keyword evidence="2" id="KW-1185">Reference proteome</keyword>
<organism evidence="1 2">
    <name type="scientific">Panicum virgatum</name>
    <name type="common">Blackwell switchgrass</name>
    <dbReference type="NCBI Taxonomy" id="38727"/>
    <lineage>
        <taxon>Eukaryota</taxon>
        <taxon>Viridiplantae</taxon>
        <taxon>Streptophyta</taxon>
        <taxon>Embryophyta</taxon>
        <taxon>Tracheophyta</taxon>
        <taxon>Spermatophyta</taxon>
        <taxon>Magnoliopsida</taxon>
        <taxon>Liliopsida</taxon>
        <taxon>Poales</taxon>
        <taxon>Poaceae</taxon>
        <taxon>PACMAD clade</taxon>
        <taxon>Panicoideae</taxon>
        <taxon>Panicodae</taxon>
        <taxon>Paniceae</taxon>
        <taxon>Panicinae</taxon>
        <taxon>Panicum</taxon>
        <taxon>Panicum sect. Hiantes</taxon>
    </lineage>
</organism>
<evidence type="ECO:0000313" key="2">
    <source>
        <dbReference type="Proteomes" id="UP000823388"/>
    </source>
</evidence>
<dbReference type="Proteomes" id="UP000823388">
    <property type="component" value="Chromosome 8N"/>
</dbReference>
<proteinExistence type="predicted"/>
<accession>A0A8T0PEI5</accession>
<gene>
    <name evidence="1" type="ORF">PVAP13_8NG156301</name>
</gene>
<sequence length="81" mass="9709">MFFNCSFGKACWGKIGMQWYHNLPFFRMTKTAQGLNNNSFFMNALIFEGIRPSINSWTFHFVEEAKLQSHRLKDSRRQRKK</sequence>
<dbReference type="AlphaFoldDB" id="A0A8T0PEI5"/>
<evidence type="ECO:0000313" key="1">
    <source>
        <dbReference type="EMBL" id="KAG2556864.1"/>
    </source>
</evidence>
<protein>
    <submittedName>
        <fullName evidence="1">Uncharacterized protein</fullName>
    </submittedName>
</protein>
<comment type="caution">
    <text evidence="1">The sequence shown here is derived from an EMBL/GenBank/DDBJ whole genome shotgun (WGS) entry which is preliminary data.</text>
</comment>